<dbReference type="InterPro" id="IPR005625">
    <property type="entry name" value="PepSY-ass_TM"/>
</dbReference>
<reference evidence="3 4" key="1">
    <citation type="submission" date="2021-01" db="EMBL/GenBank/DDBJ databases">
        <title>Identification of strong promoters based on the transcriptome of Brevibacillus choshinensis.</title>
        <authorList>
            <person name="Yao D."/>
            <person name="Zhang K."/>
            <person name="Wu J."/>
        </authorList>
    </citation>
    <scope>NUCLEOTIDE SEQUENCE [LARGE SCALE GENOMIC DNA]</scope>
    <source>
        <strain evidence="3 4">HPD31-SP3</strain>
    </source>
</reference>
<keyword evidence="2" id="KW-0472">Membrane</keyword>
<sequence>MKNTRQLHLWIGIITSLFILIEAATGLILSEPWLIGSQSHGEGRKMVMSSSATTAGQNADGQGENDSNSSNSSNSRMAFPEGGNQQSSLMGVIRGLHEGKIAGSNLRIVVDLTAVGLIVLTVTGLTLSFKTLRAQRIRRKKAILDEQVS</sequence>
<evidence type="ECO:0000256" key="1">
    <source>
        <dbReference type="SAM" id="MobiDB-lite"/>
    </source>
</evidence>
<feature type="transmembrane region" description="Helical" evidence="2">
    <location>
        <begin position="7"/>
        <end position="29"/>
    </location>
</feature>
<name>A0ABX7FQQ7_BRECH</name>
<dbReference type="Pfam" id="PF03929">
    <property type="entry name" value="PepSY_TM"/>
    <property type="match status" value="1"/>
</dbReference>
<dbReference type="EMBL" id="CP069127">
    <property type="protein sequence ID" value="QRG68009.1"/>
    <property type="molecule type" value="Genomic_DNA"/>
</dbReference>
<keyword evidence="4" id="KW-1185">Reference proteome</keyword>
<keyword evidence="2" id="KW-0812">Transmembrane</keyword>
<evidence type="ECO:0000313" key="4">
    <source>
        <dbReference type="Proteomes" id="UP000596248"/>
    </source>
</evidence>
<keyword evidence="2" id="KW-1133">Transmembrane helix</keyword>
<dbReference type="Proteomes" id="UP000596248">
    <property type="component" value="Chromosome"/>
</dbReference>
<evidence type="ECO:0000313" key="3">
    <source>
        <dbReference type="EMBL" id="QRG68009.1"/>
    </source>
</evidence>
<feature type="transmembrane region" description="Helical" evidence="2">
    <location>
        <begin position="108"/>
        <end position="129"/>
    </location>
</feature>
<gene>
    <name evidence="3" type="ORF">JNE38_02000</name>
</gene>
<dbReference type="RefSeq" id="WP_203355019.1">
    <property type="nucleotide sequence ID" value="NZ_CP069127.1"/>
</dbReference>
<proteinExistence type="predicted"/>
<accession>A0ABX7FQQ7</accession>
<evidence type="ECO:0000256" key="2">
    <source>
        <dbReference type="SAM" id="Phobius"/>
    </source>
</evidence>
<feature type="region of interest" description="Disordered" evidence="1">
    <location>
        <begin position="45"/>
        <end position="81"/>
    </location>
</feature>
<organism evidence="3 4">
    <name type="scientific">Brevibacillus choshinensis</name>
    <dbReference type="NCBI Taxonomy" id="54911"/>
    <lineage>
        <taxon>Bacteria</taxon>
        <taxon>Bacillati</taxon>
        <taxon>Bacillota</taxon>
        <taxon>Bacilli</taxon>
        <taxon>Bacillales</taxon>
        <taxon>Paenibacillaceae</taxon>
        <taxon>Brevibacillus</taxon>
    </lineage>
</organism>
<feature type="compositionally biased region" description="Polar residues" evidence="1">
    <location>
        <begin position="48"/>
        <end position="66"/>
    </location>
</feature>
<protein>
    <submittedName>
        <fullName evidence="3">PepSY domain-containing protein</fullName>
    </submittedName>
</protein>